<dbReference type="InterPro" id="IPR040457">
    <property type="entry name" value="GCP_C"/>
</dbReference>
<comment type="similarity">
    <text evidence="2">Belongs to the TUBGCP family.</text>
</comment>
<feature type="domain" description="Gamma tubulin complex component C-terminal" evidence="7">
    <location>
        <begin position="986"/>
        <end position="1302"/>
    </location>
</feature>
<evidence type="ECO:0000313" key="9">
    <source>
        <dbReference type="EMBL" id="KAG8495162.1"/>
    </source>
</evidence>
<dbReference type="Pfam" id="PF04130">
    <property type="entry name" value="GCP_C_terminal"/>
    <property type="match status" value="1"/>
</dbReference>
<evidence type="ECO:0000256" key="3">
    <source>
        <dbReference type="ARBA" id="ARBA00022490"/>
    </source>
</evidence>
<dbReference type="PANTHER" id="PTHR19302">
    <property type="entry name" value="GAMMA TUBULIN COMPLEX PROTEIN"/>
    <property type="match status" value="1"/>
</dbReference>
<dbReference type="GO" id="GO:0031122">
    <property type="term" value="P:cytoplasmic microtubule organization"/>
    <property type="evidence" value="ECO:0007669"/>
    <property type="project" value="TreeGrafter"/>
</dbReference>
<protein>
    <recommendedName>
        <fullName evidence="11">Gamma-tubulin complex component</fullName>
    </recommendedName>
</protein>
<feature type="domain" description="Gamma tubulin complex component protein N-terminal" evidence="8">
    <location>
        <begin position="89"/>
        <end position="421"/>
    </location>
</feature>
<feature type="region of interest" description="Disordered" evidence="6">
    <location>
        <begin position="173"/>
        <end position="195"/>
    </location>
</feature>
<evidence type="ECO:0000256" key="6">
    <source>
        <dbReference type="SAM" id="MobiDB-lite"/>
    </source>
</evidence>
<dbReference type="Proteomes" id="UP000701853">
    <property type="component" value="Chromosome 5"/>
</dbReference>
<dbReference type="FunFam" id="1.20.120.1900:FF:000018">
    <property type="entry name" value="Gamma-tubulin complex component 6 isoform A"/>
    <property type="match status" value="1"/>
</dbReference>
<dbReference type="Pfam" id="PF17681">
    <property type="entry name" value="GCP_N_terminal"/>
    <property type="match status" value="1"/>
</dbReference>
<dbReference type="OrthoDB" id="775571at2759"/>
<dbReference type="GO" id="GO:0000930">
    <property type="term" value="C:gamma-tubulin complex"/>
    <property type="evidence" value="ECO:0007669"/>
    <property type="project" value="TreeGrafter"/>
</dbReference>
<dbReference type="EMBL" id="JAHUZN010000005">
    <property type="protein sequence ID" value="KAG8495162.1"/>
    <property type="molecule type" value="Genomic_DNA"/>
</dbReference>
<dbReference type="GO" id="GO:0000278">
    <property type="term" value="P:mitotic cell cycle"/>
    <property type="evidence" value="ECO:0007669"/>
    <property type="project" value="TreeGrafter"/>
</dbReference>
<dbReference type="GO" id="GO:0043015">
    <property type="term" value="F:gamma-tubulin binding"/>
    <property type="evidence" value="ECO:0007669"/>
    <property type="project" value="InterPro"/>
</dbReference>
<sequence length="1315" mass="148423">MAVETNFASLFEKLKVEDPWLPPRTWESIPSQSGPLPPLPDSQPPISSSSSVSPKNYDIAWRTLLAREYPRVRHGRLHAGHEATLVRLALNALQGVESSLCSIEKLSAAFFSDPADRTFHQTPSLWYRSSSTHALGKTLKSIGRSGFLVFLLHKFVEYFTNLNLNGNSFSPRKGWENSQATDNQNHGGHKVQEEEGPKYSLVNQAFSVAVGKVLEGYICALDTLYASVNVRRSKSTEVSTGVSSGCLTSVVYSGITLLEVYLHTKELRTQIEALGNICNLHDLALCFLESSFEELSYKATMGFHKFFRGSDLLSYLYTQLKVADPAHHALLKFLFLRSCEPYCEFIRSWIFKAEINDPYKEFVVEYIDMLQHRSAGKDGIPIDFPVANITERDGVVVPCFLKDLLTPLVRAGQQLQVLMKLLELRKHVDTGDHTYSDFLPCWSGFAGSNPFYASSIAFGKENIEALVLMRNSYYERMEEKLENLLTGLEFNCQQVISHRAEPHLFGTSGDTPNIAASLTVDDKLELSVWNLLFLASLDYKFYCPGIMGIAKAIRIVCLILGQSLQLACLYVLKGKVLGPVAGFKSLDNNDFDDSSTKDGSSHEADIFEPFESSSMSSFEEHTESEQLIEHSNNLVWPKQNYFSALSFSASTPFGNSLQLALQNGQSDRMESSLQAGTGGHCNFIGCEPNGKYDHLSPHLESNWLCAEVESANILTSKGWPVNSARNNAFCIDGDDRDDKISHLCDSDIKMRKCNTQFFDEFVQHFNESIAINNTSAVDTSNEGQREKDSTSGLFQLEQFKLTYNGSLLSKNPMLANNSFFRMMSKTGVATRIDYQQSLPYFDFSSVDDPCMVYVKRLSSGFTHEFPENTSSVTNVRGNQDDKQGYGDVLLVDNSKSSYAIPPLELRNQTQDVISTTVSGSSYWESLLGSFTTPNSSGTIDMKLNTSSTFEIPLDFVIDKCLLQEILLQYNYVSKLTIKILEEGFDLQEHLLALRRYHFMELADWADLFIMSLSHHKWCVTEVDRRLSEIQGLLELSVQRSSCERDPHKDRLFIYAKGHGLLPLSTSTIGVHSFDFLGLGYRVDWPISIILTPGALKIYAAIFNFLIQLKLAVFSLTDVWCSLKDVVHLICQKRHPTLHEREVGHFNKLMKLRHQVNHFVSTLQQYVQSQLSHVSWCKFLHSFKHKVKDMMDLESVHMSYLTDSLHICFLSDETKPIASTIENILQCALDFRSCLTGDIWNVGLAEGDLQDKLSKINISQVLGIKGKFDKNLKELHLLYLKSPKHGESGLSCFWEYLNYNDYYFNDNEMSYYAFSI</sequence>
<dbReference type="GO" id="GO:0051225">
    <property type="term" value="P:spindle assembly"/>
    <property type="evidence" value="ECO:0007669"/>
    <property type="project" value="TreeGrafter"/>
</dbReference>
<gene>
    <name evidence="9" type="ORF">CXB51_012832</name>
</gene>
<evidence type="ECO:0000256" key="4">
    <source>
        <dbReference type="ARBA" id="ARBA00022701"/>
    </source>
</evidence>
<dbReference type="PANTHER" id="PTHR19302:SF70">
    <property type="entry name" value="GAMMA-TUBULIN COMPLEX COMPONENT 6"/>
    <property type="match status" value="1"/>
</dbReference>
<evidence type="ECO:0000256" key="5">
    <source>
        <dbReference type="ARBA" id="ARBA00023212"/>
    </source>
</evidence>
<evidence type="ECO:0008006" key="11">
    <source>
        <dbReference type="Google" id="ProtNLM"/>
    </source>
</evidence>
<comment type="caution">
    <text evidence="9">The sequence shown here is derived from an EMBL/GenBank/DDBJ whole genome shotgun (WGS) entry which is preliminary data.</text>
</comment>
<dbReference type="InterPro" id="IPR042241">
    <property type="entry name" value="GCP_C_sf"/>
</dbReference>
<dbReference type="InterPro" id="IPR041470">
    <property type="entry name" value="GCP_N"/>
</dbReference>
<dbReference type="Gene3D" id="1.20.120.1900">
    <property type="entry name" value="Gamma-tubulin complex, C-terminal domain"/>
    <property type="match status" value="1"/>
</dbReference>
<keyword evidence="4" id="KW-0493">Microtubule</keyword>
<dbReference type="InterPro" id="IPR007259">
    <property type="entry name" value="GCP"/>
</dbReference>
<comment type="subcellular location">
    <subcellularLocation>
        <location evidence="1">Cytoplasm</location>
        <location evidence="1">Cytoskeleton</location>
    </subcellularLocation>
</comment>
<evidence type="ECO:0000313" key="10">
    <source>
        <dbReference type="Proteomes" id="UP000701853"/>
    </source>
</evidence>
<feature type="region of interest" description="Disordered" evidence="6">
    <location>
        <begin position="21"/>
        <end position="54"/>
    </location>
</feature>
<evidence type="ECO:0000259" key="8">
    <source>
        <dbReference type="Pfam" id="PF17681"/>
    </source>
</evidence>
<accession>A0A8J5ZC81</accession>
<proteinExistence type="inferred from homology"/>
<keyword evidence="3" id="KW-0963">Cytoplasm</keyword>
<evidence type="ECO:0000256" key="1">
    <source>
        <dbReference type="ARBA" id="ARBA00004245"/>
    </source>
</evidence>
<dbReference type="GO" id="GO:0005874">
    <property type="term" value="C:microtubule"/>
    <property type="evidence" value="ECO:0007669"/>
    <property type="project" value="UniProtKB-KW"/>
</dbReference>
<dbReference type="GO" id="GO:0007020">
    <property type="term" value="P:microtubule nucleation"/>
    <property type="evidence" value="ECO:0007669"/>
    <property type="project" value="InterPro"/>
</dbReference>
<organism evidence="9 10">
    <name type="scientific">Gossypium anomalum</name>
    <dbReference type="NCBI Taxonomy" id="47600"/>
    <lineage>
        <taxon>Eukaryota</taxon>
        <taxon>Viridiplantae</taxon>
        <taxon>Streptophyta</taxon>
        <taxon>Embryophyta</taxon>
        <taxon>Tracheophyta</taxon>
        <taxon>Spermatophyta</taxon>
        <taxon>Magnoliopsida</taxon>
        <taxon>eudicotyledons</taxon>
        <taxon>Gunneridae</taxon>
        <taxon>Pentapetalae</taxon>
        <taxon>rosids</taxon>
        <taxon>malvids</taxon>
        <taxon>Malvales</taxon>
        <taxon>Malvaceae</taxon>
        <taxon>Malvoideae</taxon>
        <taxon>Gossypium</taxon>
    </lineage>
</organism>
<name>A0A8J5ZC81_9ROSI</name>
<feature type="compositionally biased region" description="Low complexity" evidence="6">
    <location>
        <begin position="44"/>
        <end position="54"/>
    </location>
</feature>
<reference evidence="9 10" key="1">
    <citation type="journal article" date="2021" name="bioRxiv">
        <title>The Gossypium anomalum genome as a resource for cotton improvement and evolutionary analysis of hybrid incompatibility.</title>
        <authorList>
            <person name="Grover C.E."/>
            <person name="Yuan D."/>
            <person name="Arick M.A."/>
            <person name="Miller E.R."/>
            <person name="Hu G."/>
            <person name="Peterson D.G."/>
            <person name="Wendel J.F."/>
            <person name="Udall J.A."/>
        </authorList>
    </citation>
    <scope>NUCLEOTIDE SEQUENCE [LARGE SCALE GENOMIC DNA]</scope>
    <source>
        <strain evidence="9">JFW-Udall</strain>
        <tissue evidence="9">Leaf</tissue>
    </source>
</reference>
<keyword evidence="5" id="KW-0206">Cytoskeleton</keyword>
<dbReference type="GO" id="GO:0000922">
    <property type="term" value="C:spindle pole"/>
    <property type="evidence" value="ECO:0007669"/>
    <property type="project" value="InterPro"/>
</dbReference>
<evidence type="ECO:0000259" key="7">
    <source>
        <dbReference type="Pfam" id="PF04130"/>
    </source>
</evidence>
<feature type="compositionally biased region" description="Polar residues" evidence="6">
    <location>
        <begin position="173"/>
        <end position="186"/>
    </location>
</feature>
<evidence type="ECO:0000256" key="2">
    <source>
        <dbReference type="ARBA" id="ARBA00010337"/>
    </source>
</evidence>
<dbReference type="GO" id="GO:0051011">
    <property type="term" value="F:microtubule minus-end binding"/>
    <property type="evidence" value="ECO:0007669"/>
    <property type="project" value="TreeGrafter"/>
</dbReference>
<dbReference type="GO" id="GO:0051321">
    <property type="term" value="P:meiotic cell cycle"/>
    <property type="evidence" value="ECO:0007669"/>
    <property type="project" value="TreeGrafter"/>
</dbReference>
<keyword evidence="10" id="KW-1185">Reference proteome</keyword>